<keyword evidence="10" id="KW-0560">Oxidoreductase</keyword>
<dbReference type="InterPro" id="IPR013120">
    <property type="entry name" value="FAR_NAD-bd"/>
</dbReference>
<dbReference type="InterPro" id="IPR036291">
    <property type="entry name" value="NAD(P)-bd_dom_sf"/>
</dbReference>
<evidence type="ECO:0000259" key="12">
    <source>
        <dbReference type="Pfam" id="PF07993"/>
    </source>
</evidence>
<reference evidence="13" key="1">
    <citation type="submission" date="2022-01" db="EMBL/GenBank/DDBJ databases">
        <authorList>
            <person name="King R."/>
        </authorList>
    </citation>
    <scope>NUCLEOTIDE SEQUENCE</scope>
</reference>
<feature type="domain" description="Thioester reductase (TE)" evidence="12">
    <location>
        <begin position="16"/>
        <end position="285"/>
    </location>
</feature>
<comment type="subcellular location">
    <subcellularLocation>
        <location evidence="1">Membrane</location>
        <topology evidence="1">Multi-pass membrane protein</topology>
    </subcellularLocation>
</comment>
<dbReference type="Proteomes" id="UP001153712">
    <property type="component" value="Chromosome 4"/>
</dbReference>
<dbReference type="GO" id="GO:0102965">
    <property type="term" value="F:alcohol-forming long-chain fatty acyl-CoA reductase activity"/>
    <property type="evidence" value="ECO:0007669"/>
    <property type="project" value="UniProtKB-EC"/>
</dbReference>
<sequence length="500" mass="57639">MSCDVRSFYHNKNVLLTGGTGFLGKMIIEKLLRTCEVEGIYLIVRPKKGLTPEERLKNLFDEPVLNKIRENKSKYFKKLHTLEGNLTKKELGLNEEDKEIIRNKINIVFHCGASLNMDSILGDAIKTNVRGTSELLDLIKNNQNINAFVQISTAYSNCYERAINEKFYDPPVNPEFLIKMSDELDSNILNEISKGLIGKWPNSYVFSKAVAENLLLTKGKNLPVGLFRPAIVTSTVSEPLPGWSDNLYGPLGIILSSYCGILRVVRANGNLKSHTVPGDMCINAIICFAWDISNKWKSSNENYLPPVMNYSAKNTKLLLSVNDYLNMVNKTDFPPFKKAMWYQVLFLIENKFCYITLKFLLHTIPSYLVDSLLIMSARKTRTKNIYMKIERTSDILCYFLLREWEINNDNVAKLWEKLNENDQAIFNFDINSIDLNAYFKDMLTGMKKFILKEDMAKSKLHKQRYKRLTLLHYSLKYSLIGLSMIPIYRSISKLIFQKKR</sequence>
<evidence type="ECO:0000256" key="9">
    <source>
        <dbReference type="ARBA" id="ARBA00052530"/>
    </source>
</evidence>
<evidence type="ECO:0000313" key="13">
    <source>
        <dbReference type="EMBL" id="CAG9861086.1"/>
    </source>
</evidence>
<evidence type="ECO:0000256" key="10">
    <source>
        <dbReference type="RuleBase" id="RU363097"/>
    </source>
</evidence>
<dbReference type="CDD" id="cd09071">
    <property type="entry name" value="FAR_C"/>
    <property type="match status" value="1"/>
</dbReference>
<dbReference type="PANTHER" id="PTHR11011:SF60">
    <property type="entry name" value="FATTY ACYL-COA REDUCTASE-RELATED"/>
    <property type="match status" value="1"/>
</dbReference>
<evidence type="ECO:0000313" key="14">
    <source>
        <dbReference type="Proteomes" id="UP001153712"/>
    </source>
</evidence>
<dbReference type="PANTHER" id="PTHR11011">
    <property type="entry name" value="MALE STERILITY PROTEIN 2-RELATED"/>
    <property type="match status" value="1"/>
</dbReference>
<dbReference type="AlphaFoldDB" id="A0A9N9TV93"/>
<keyword evidence="7 10" id="KW-0443">Lipid metabolism</keyword>
<dbReference type="Gene3D" id="3.40.50.720">
    <property type="entry name" value="NAD(P)-binding Rossmann-like Domain"/>
    <property type="match status" value="1"/>
</dbReference>
<keyword evidence="4" id="KW-0812">Transmembrane</keyword>
<dbReference type="CDD" id="cd05236">
    <property type="entry name" value="FAR-N_SDR_e"/>
    <property type="match status" value="1"/>
</dbReference>
<dbReference type="InterPro" id="IPR033640">
    <property type="entry name" value="FAR_C"/>
</dbReference>
<dbReference type="FunFam" id="3.40.50.720:FF:000143">
    <property type="entry name" value="Fatty acyl-CoA reductase"/>
    <property type="match status" value="1"/>
</dbReference>
<keyword evidence="8" id="KW-0472">Membrane</keyword>
<evidence type="ECO:0000256" key="2">
    <source>
        <dbReference type="ARBA" id="ARBA00005928"/>
    </source>
</evidence>
<dbReference type="GO" id="GO:0016020">
    <property type="term" value="C:membrane"/>
    <property type="evidence" value="ECO:0007669"/>
    <property type="project" value="UniProtKB-SubCell"/>
</dbReference>
<evidence type="ECO:0000256" key="6">
    <source>
        <dbReference type="ARBA" id="ARBA00022989"/>
    </source>
</evidence>
<comment type="function">
    <text evidence="10">Catalyzes the reduction of fatty acyl-CoA to fatty alcohols.</text>
</comment>
<dbReference type="InterPro" id="IPR026055">
    <property type="entry name" value="FAR"/>
</dbReference>
<evidence type="ECO:0000256" key="5">
    <source>
        <dbReference type="ARBA" id="ARBA00022857"/>
    </source>
</evidence>
<proteinExistence type="inferred from homology"/>
<dbReference type="Pfam" id="PF07993">
    <property type="entry name" value="NAD_binding_4"/>
    <property type="match status" value="1"/>
</dbReference>
<dbReference type="Pfam" id="PF03015">
    <property type="entry name" value="Sterile"/>
    <property type="match status" value="1"/>
</dbReference>
<dbReference type="SUPFAM" id="SSF51735">
    <property type="entry name" value="NAD(P)-binding Rossmann-fold domains"/>
    <property type="match status" value="1"/>
</dbReference>
<evidence type="ECO:0000256" key="7">
    <source>
        <dbReference type="ARBA" id="ARBA00023098"/>
    </source>
</evidence>
<protein>
    <recommendedName>
        <fullName evidence="10">Fatty acyl-CoA reductase</fullName>
        <ecNumber evidence="10">1.2.1.84</ecNumber>
    </recommendedName>
</protein>
<dbReference type="GO" id="GO:0035336">
    <property type="term" value="P:long-chain fatty-acyl-CoA metabolic process"/>
    <property type="evidence" value="ECO:0007669"/>
    <property type="project" value="TreeGrafter"/>
</dbReference>
<keyword evidence="3 10" id="KW-0444">Lipid biosynthesis</keyword>
<organism evidence="13 14">
    <name type="scientific">Phyllotreta striolata</name>
    <name type="common">Striped flea beetle</name>
    <name type="synonym">Crioceris striolata</name>
    <dbReference type="NCBI Taxonomy" id="444603"/>
    <lineage>
        <taxon>Eukaryota</taxon>
        <taxon>Metazoa</taxon>
        <taxon>Ecdysozoa</taxon>
        <taxon>Arthropoda</taxon>
        <taxon>Hexapoda</taxon>
        <taxon>Insecta</taxon>
        <taxon>Pterygota</taxon>
        <taxon>Neoptera</taxon>
        <taxon>Endopterygota</taxon>
        <taxon>Coleoptera</taxon>
        <taxon>Polyphaga</taxon>
        <taxon>Cucujiformia</taxon>
        <taxon>Chrysomeloidea</taxon>
        <taxon>Chrysomelidae</taxon>
        <taxon>Galerucinae</taxon>
        <taxon>Alticini</taxon>
        <taxon>Phyllotreta</taxon>
    </lineage>
</organism>
<evidence type="ECO:0000256" key="4">
    <source>
        <dbReference type="ARBA" id="ARBA00022692"/>
    </source>
</evidence>
<evidence type="ECO:0000256" key="3">
    <source>
        <dbReference type="ARBA" id="ARBA00022516"/>
    </source>
</evidence>
<comment type="similarity">
    <text evidence="2 10">Belongs to the fatty acyl-CoA reductase family.</text>
</comment>
<dbReference type="GO" id="GO:0005777">
    <property type="term" value="C:peroxisome"/>
    <property type="evidence" value="ECO:0007669"/>
    <property type="project" value="TreeGrafter"/>
</dbReference>
<dbReference type="GO" id="GO:0080019">
    <property type="term" value="F:alcohol-forming very long-chain fatty acyl-CoA reductase activity"/>
    <property type="evidence" value="ECO:0007669"/>
    <property type="project" value="InterPro"/>
</dbReference>
<keyword evidence="14" id="KW-1185">Reference proteome</keyword>
<dbReference type="EMBL" id="OU900097">
    <property type="protein sequence ID" value="CAG9861086.1"/>
    <property type="molecule type" value="Genomic_DNA"/>
</dbReference>
<comment type="catalytic activity">
    <reaction evidence="9 10">
        <text>a long-chain fatty acyl-CoA + 2 NADPH + 2 H(+) = a long-chain primary fatty alcohol + 2 NADP(+) + CoA</text>
        <dbReference type="Rhea" id="RHEA:52716"/>
        <dbReference type="ChEBI" id="CHEBI:15378"/>
        <dbReference type="ChEBI" id="CHEBI:57287"/>
        <dbReference type="ChEBI" id="CHEBI:57783"/>
        <dbReference type="ChEBI" id="CHEBI:58349"/>
        <dbReference type="ChEBI" id="CHEBI:77396"/>
        <dbReference type="ChEBI" id="CHEBI:83139"/>
        <dbReference type="EC" id="1.2.1.84"/>
    </reaction>
</comment>
<gene>
    <name evidence="13" type="ORF">PHYEVI_LOCUS7429</name>
</gene>
<accession>A0A9N9TV93</accession>
<dbReference type="EC" id="1.2.1.84" evidence="10"/>
<dbReference type="OrthoDB" id="8195591at2759"/>
<evidence type="ECO:0000256" key="1">
    <source>
        <dbReference type="ARBA" id="ARBA00004141"/>
    </source>
</evidence>
<keyword evidence="6" id="KW-1133">Transmembrane helix</keyword>
<feature type="domain" description="Fatty acyl-CoA reductase C-terminal" evidence="11">
    <location>
        <begin position="361"/>
        <end position="453"/>
    </location>
</feature>
<evidence type="ECO:0000259" key="11">
    <source>
        <dbReference type="Pfam" id="PF03015"/>
    </source>
</evidence>
<evidence type="ECO:0000256" key="8">
    <source>
        <dbReference type="ARBA" id="ARBA00023136"/>
    </source>
</evidence>
<name>A0A9N9TV93_PHYSR</name>
<keyword evidence="5 10" id="KW-0521">NADP</keyword>